<reference evidence="8" key="1">
    <citation type="journal article" date="2019" name="Sci. Rep.">
        <title>Draft genome of Tanacetum cinerariifolium, the natural source of mosquito coil.</title>
        <authorList>
            <person name="Yamashiro T."/>
            <person name="Shiraishi A."/>
            <person name="Satake H."/>
            <person name="Nakayama K."/>
        </authorList>
    </citation>
    <scope>NUCLEOTIDE SEQUENCE</scope>
</reference>
<feature type="domain" description="Integrase catalytic" evidence="7">
    <location>
        <begin position="1"/>
        <end position="108"/>
    </location>
</feature>
<dbReference type="Gene3D" id="3.30.420.10">
    <property type="entry name" value="Ribonuclease H-like superfamily/Ribonuclease H"/>
    <property type="match status" value="2"/>
</dbReference>
<dbReference type="Gene3D" id="2.40.70.10">
    <property type="entry name" value="Acid Proteases"/>
    <property type="match status" value="1"/>
</dbReference>
<feature type="non-terminal residue" evidence="8">
    <location>
        <position position="1"/>
    </location>
</feature>
<keyword evidence="5" id="KW-0511">Multifunctional enzyme</keyword>
<dbReference type="InterPro" id="IPR021109">
    <property type="entry name" value="Peptidase_aspartic_dom_sf"/>
</dbReference>
<keyword evidence="1" id="KW-0808">Transferase</keyword>
<feature type="domain" description="Integrase catalytic" evidence="7">
    <location>
        <begin position="1287"/>
        <end position="1417"/>
    </location>
</feature>
<dbReference type="PROSITE" id="PS50994">
    <property type="entry name" value="INTEGRASE"/>
    <property type="match status" value="2"/>
</dbReference>
<dbReference type="EMBL" id="BKCJ010008439">
    <property type="protein sequence ID" value="GEU82226.1"/>
    <property type="molecule type" value="Genomic_DNA"/>
</dbReference>
<dbReference type="InterPro" id="IPR043502">
    <property type="entry name" value="DNA/RNA_pol_sf"/>
</dbReference>
<evidence type="ECO:0000256" key="1">
    <source>
        <dbReference type="ARBA" id="ARBA00022679"/>
    </source>
</evidence>
<dbReference type="CDD" id="cd00303">
    <property type="entry name" value="retropepsin_like"/>
    <property type="match status" value="1"/>
</dbReference>
<feature type="region of interest" description="Disordered" evidence="6">
    <location>
        <begin position="531"/>
        <end position="557"/>
    </location>
</feature>
<feature type="compositionally biased region" description="Basic residues" evidence="6">
    <location>
        <begin position="548"/>
        <end position="557"/>
    </location>
</feature>
<evidence type="ECO:0000259" key="7">
    <source>
        <dbReference type="PROSITE" id="PS50994"/>
    </source>
</evidence>
<accession>A0A6L2N7P1</accession>
<gene>
    <name evidence="8" type="ORF">Tci_054204</name>
</gene>
<dbReference type="Pfam" id="PF03732">
    <property type="entry name" value="Retrotrans_gag"/>
    <property type="match status" value="1"/>
</dbReference>
<dbReference type="PANTHER" id="PTHR37984">
    <property type="entry name" value="PROTEIN CBG26694"/>
    <property type="match status" value="1"/>
</dbReference>
<proteinExistence type="predicted"/>
<dbReference type="Pfam" id="PF07727">
    <property type="entry name" value="RVT_2"/>
    <property type="match status" value="1"/>
</dbReference>
<dbReference type="GO" id="GO:0003676">
    <property type="term" value="F:nucleic acid binding"/>
    <property type="evidence" value="ECO:0007669"/>
    <property type="project" value="InterPro"/>
</dbReference>
<dbReference type="SUPFAM" id="SSF53098">
    <property type="entry name" value="Ribonuclease H-like"/>
    <property type="match status" value="2"/>
</dbReference>
<keyword evidence="3" id="KW-0540">Nuclease</keyword>
<name>A0A6L2N7P1_TANCI</name>
<protein>
    <submittedName>
        <fullName evidence="8">Retrovirus-related Pol polyprotein from transposon TNT 1-94</fullName>
    </submittedName>
</protein>
<sequence>KTQVNLQLQVQRVQTDNGTEFKNKTLAKLFDEVGITQQFFAARTPQQNGVVERRNRTLVEATRTMVTFANLTSFLWPEAIATARFTQNRSIIHKRFNKTPYELMNKRKPNIKFFRMLGCRCYLLNNYEDVGKLKPKGILECLLDIQKSLLLSEFTTNELIMKSSTINVETSINEEVFHEVSESFQGEYSSSSLNDDVQKSPKEVIIPQTNTQLISNNMIPNVDEASTSHNVFNERLKDAYFDAIPRPEGKTIIKTKWIFKNKKDESSLVIRNKARLVAVGYSQQEGIDYDGTFAAVARIKAIRLFLAYASHKDFTVYQMDVKIVFLIGILKQEVYVGQPPGFVSKQYPDHVYALDKALYGLKQAPRAWYDVLSQFLVESGFQKDLMVKRFEMSMMGEMKYFLGLQVNQFSNEIFINQSKYILDILKRFRMENCDTVPTPMVEQAKLKLDLVGKPVDHTDYQSMIGSLMYVTSSRPDIMFATCMCVRYQHRFDYRDSTSLGNDPGRLIDVMVALVEVAESSNSCTLPLVKEKQEKDKIRTKPDKNEKRGKARQCQKRSKKIVKPELRPIIETPVATIADTRTMSELLQAPTKGYEDAIILPPILAKNFELKVGLLQLVTSSQFHGFKRDDPHAHIRWFNKITSTLKYQNVSNEAIKLMLFSFSLDGAARIWLEKELPRSILTWEDLVSKFVNRFFPPSKTTNLKNDITNFQQRSDESFGEEWDRFKDLLLSTTTSSPSPSSDVTTLTEIVKELVLMNKATQQATVKALKETFVTCSGPHPYYECLATGGNTLDACAAVGTYNQGGNGYHYNFDLSFADAFLHMPKFASTFKSLLTNKEKLFELVSTPLNENCLAMLLKKLPKKLGDPGKFLIPCNFLELEECLALADLGASINLMPLSVWKKILLSELTPTRMTLRLANRSVAYPIGVAKDVFIKVGKFYFLADFVVVDYDVDPRVPLILGRPFLRTAQDLIDVYSEELTLRVNNEAIAFKFGHTSRYSRNYYEESVNQINAMYVACEEYAQEVLGFSNSSTSGNLTPSDPIIASSSPSFTLFEGSDFILEEIETFLRTPDELSNLDDDYYDTEGDILYLEKLLNEDPSMNLPPMKNEDLKQVNVTMTKPSIEEPSEHELKDLPSHLEYAFFEGTDKLPLIIFKELKDEEKAALLKIPIDQQDQEKTTFTCPYGTFAYRRMPFGLCNAPGTFQRCMMAIFHDMIEKTIEECIESFNTLKKKLTEALILVAPDWDLPFEIICDANDFAVGAFLGQRKTKHFQPIHYARAKNLAADHLSKLENPHQGDLEKKEINETFPLETLGMISFCSDSSTSWNKYVLVAVDYFSKWVEAKSLPTNDARVVVKFLKSLFARFETPRAIISDRGTHFFNDQFAKVMLKYGVTHRLSTTYHPQTSGQVKVLNRGLKRILERTVGENQASWSDKKACHLPIELEHKAYWDLKHCNFDLKSAGDHQKVQMNELNELRDQAYENSLIYKEKTKKIHDSKIKNRVFNVGDRVLLFNSRLKIFSGKLKTRWTRPFTVTQC</sequence>
<evidence type="ECO:0000256" key="6">
    <source>
        <dbReference type="SAM" id="MobiDB-lite"/>
    </source>
</evidence>
<dbReference type="Pfam" id="PF00665">
    <property type="entry name" value="rve"/>
    <property type="match status" value="1"/>
</dbReference>
<dbReference type="Gene3D" id="3.30.70.270">
    <property type="match status" value="1"/>
</dbReference>
<dbReference type="Pfam" id="PF17919">
    <property type="entry name" value="RT_RNaseH_2"/>
    <property type="match status" value="1"/>
</dbReference>
<dbReference type="GO" id="GO:0015074">
    <property type="term" value="P:DNA integration"/>
    <property type="evidence" value="ECO:0007669"/>
    <property type="project" value="InterPro"/>
</dbReference>
<keyword evidence="2" id="KW-0548">Nucleotidyltransferase</keyword>
<dbReference type="PANTHER" id="PTHR37984:SF5">
    <property type="entry name" value="PROTEIN NYNRIN-LIKE"/>
    <property type="match status" value="1"/>
</dbReference>
<comment type="caution">
    <text evidence="8">The sequence shown here is derived from an EMBL/GenBank/DDBJ whole genome shotgun (WGS) entry which is preliminary data.</text>
</comment>
<evidence type="ECO:0000256" key="3">
    <source>
        <dbReference type="ARBA" id="ARBA00022722"/>
    </source>
</evidence>
<keyword evidence="4" id="KW-0255">Endonuclease</keyword>
<organism evidence="8">
    <name type="scientific">Tanacetum cinerariifolium</name>
    <name type="common">Dalmatian daisy</name>
    <name type="synonym">Chrysanthemum cinerariifolium</name>
    <dbReference type="NCBI Taxonomy" id="118510"/>
    <lineage>
        <taxon>Eukaryota</taxon>
        <taxon>Viridiplantae</taxon>
        <taxon>Streptophyta</taxon>
        <taxon>Embryophyta</taxon>
        <taxon>Tracheophyta</taxon>
        <taxon>Spermatophyta</taxon>
        <taxon>Magnoliopsida</taxon>
        <taxon>eudicotyledons</taxon>
        <taxon>Gunneridae</taxon>
        <taxon>Pentapetalae</taxon>
        <taxon>asterids</taxon>
        <taxon>campanulids</taxon>
        <taxon>Asterales</taxon>
        <taxon>Asteraceae</taxon>
        <taxon>Asteroideae</taxon>
        <taxon>Anthemideae</taxon>
        <taxon>Anthemidinae</taxon>
        <taxon>Tanacetum</taxon>
    </lineage>
</organism>
<evidence type="ECO:0000313" key="8">
    <source>
        <dbReference type="EMBL" id="GEU82226.1"/>
    </source>
</evidence>
<dbReference type="GO" id="GO:0004519">
    <property type="term" value="F:endonuclease activity"/>
    <property type="evidence" value="ECO:0007669"/>
    <property type="project" value="UniProtKB-KW"/>
</dbReference>
<evidence type="ECO:0000256" key="5">
    <source>
        <dbReference type="ARBA" id="ARBA00023268"/>
    </source>
</evidence>
<dbReference type="InterPro" id="IPR043128">
    <property type="entry name" value="Rev_trsase/Diguanyl_cyclase"/>
</dbReference>
<dbReference type="InterPro" id="IPR005162">
    <property type="entry name" value="Retrotrans_gag_dom"/>
</dbReference>
<dbReference type="GO" id="GO:0016779">
    <property type="term" value="F:nucleotidyltransferase activity"/>
    <property type="evidence" value="ECO:0007669"/>
    <property type="project" value="UniProtKB-KW"/>
</dbReference>
<dbReference type="InterPro" id="IPR050951">
    <property type="entry name" value="Retrovirus_Pol_polyprotein"/>
</dbReference>
<dbReference type="SUPFAM" id="SSF56672">
    <property type="entry name" value="DNA/RNA polymerases"/>
    <property type="match status" value="2"/>
</dbReference>
<dbReference type="Gene3D" id="3.10.10.10">
    <property type="entry name" value="HIV Type 1 Reverse Transcriptase, subunit A, domain 1"/>
    <property type="match status" value="1"/>
</dbReference>
<dbReference type="InterPro" id="IPR036397">
    <property type="entry name" value="RNaseH_sf"/>
</dbReference>
<dbReference type="InterPro" id="IPR041577">
    <property type="entry name" value="RT_RNaseH_2"/>
</dbReference>
<feature type="compositionally biased region" description="Basic and acidic residues" evidence="6">
    <location>
        <begin position="531"/>
        <end position="547"/>
    </location>
</feature>
<dbReference type="InterPro" id="IPR001584">
    <property type="entry name" value="Integrase_cat-core"/>
</dbReference>
<dbReference type="InterPro" id="IPR013103">
    <property type="entry name" value="RVT_2"/>
</dbReference>
<evidence type="ECO:0000256" key="4">
    <source>
        <dbReference type="ARBA" id="ARBA00022759"/>
    </source>
</evidence>
<evidence type="ECO:0000256" key="2">
    <source>
        <dbReference type="ARBA" id="ARBA00022695"/>
    </source>
</evidence>
<keyword evidence="4" id="KW-0378">Hydrolase</keyword>
<dbReference type="InterPro" id="IPR012337">
    <property type="entry name" value="RNaseH-like_sf"/>
</dbReference>